<evidence type="ECO:0000256" key="1">
    <source>
        <dbReference type="ARBA" id="ARBA00001412"/>
    </source>
</evidence>
<keyword evidence="5" id="KW-0326">Glycosidase</keyword>
<dbReference type="EMBL" id="JBJUIK010000001">
    <property type="protein sequence ID" value="KAL3537762.1"/>
    <property type="molecule type" value="Genomic_DNA"/>
</dbReference>
<dbReference type="Proteomes" id="UP001630127">
    <property type="component" value="Unassembled WGS sequence"/>
</dbReference>
<evidence type="ECO:0000256" key="2">
    <source>
        <dbReference type="ARBA" id="ARBA00007401"/>
    </source>
</evidence>
<evidence type="ECO:0000256" key="4">
    <source>
        <dbReference type="ARBA" id="ARBA00022801"/>
    </source>
</evidence>
<dbReference type="SUPFAM" id="SSF49785">
    <property type="entry name" value="Galactose-binding domain-like"/>
    <property type="match status" value="1"/>
</dbReference>
<keyword evidence="6" id="KW-0812">Transmembrane</keyword>
<keyword evidence="6" id="KW-0472">Membrane</keyword>
<gene>
    <name evidence="8" type="ORF">ACH5RR_001128</name>
</gene>
<dbReference type="InterPro" id="IPR008979">
    <property type="entry name" value="Galactose-bd-like_sf"/>
</dbReference>
<dbReference type="InterPro" id="IPR050347">
    <property type="entry name" value="Bact_Beta-galactosidase"/>
</dbReference>
<comment type="catalytic activity">
    <reaction evidence="1">
        <text>Hydrolysis of terminal non-reducing beta-D-galactose residues in beta-D-galactosides.</text>
        <dbReference type="EC" id="3.2.1.23"/>
    </reaction>
</comment>
<dbReference type="EC" id="3.2.1.23" evidence="3"/>
<dbReference type="InterPro" id="IPR006104">
    <property type="entry name" value="Glyco_hydro_2_N"/>
</dbReference>
<proteinExistence type="inferred from homology"/>
<comment type="similarity">
    <text evidence="2">Belongs to the glycosyl hydrolase 2 family.</text>
</comment>
<reference evidence="8 9" key="1">
    <citation type="submission" date="2024-11" db="EMBL/GenBank/DDBJ databases">
        <title>A near-complete genome assembly of Cinchona calisaya.</title>
        <authorList>
            <person name="Lian D.C."/>
            <person name="Zhao X.W."/>
            <person name="Wei L."/>
        </authorList>
    </citation>
    <scope>NUCLEOTIDE SEQUENCE [LARGE SCALE GENOMIC DNA]</scope>
    <source>
        <tissue evidence="8">Nenye</tissue>
    </source>
</reference>
<dbReference type="PANTHER" id="PTHR46323">
    <property type="entry name" value="BETA-GALACTOSIDASE"/>
    <property type="match status" value="1"/>
</dbReference>
<evidence type="ECO:0000313" key="9">
    <source>
        <dbReference type="Proteomes" id="UP001630127"/>
    </source>
</evidence>
<evidence type="ECO:0000259" key="7">
    <source>
        <dbReference type="Pfam" id="PF02837"/>
    </source>
</evidence>
<evidence type="ECO:0000256" key="5">
    <source>
        <dbReference type="ARBA" id="ARBA00023295"/>
    </source>
</evidence>
<name>A0ABD3B3P9_9GENT</name>
<keyword evidence="6" id="KW-1133">Transmembrane helix</keyword>
<evidence type="ECO:0000313" key="8">
    <source>
        <dbReference type="EMBL" id="KAL3537762.1"/>
    </source>
</evidence>
<accession>A0ABD3B3P9</accession>
<protein>
    <recommendedName>
        <fullName evidence="3">beta-galactosidase</fullName>
        <ecNumber evidence="3">3.2.1.23</ecNumber>
    </recommendedName>
</protein>
<keyword evidence="9" id="KW-1185">Reference proteome</keyword>
<dbReference type="Pfam" id="PF02837">
    <property type="entry name" value="Glyco_hydro_2_N"/>
    <property type="match status" value="1"/>
</dbReference>
<organism evidence="8 9">
    <name type="scientific">Cinchona calisaya</name>
    <dbReference type="NCBI Taxonomy" id="153742"/>
    <lineage>
        <taxon>Eukaryota</taxon>
        <taxon>Viridiplantae</taxon>
        <taxon>Streptophyta</taxon>
        <taxon>Embryophyta</taxon>
        <taxon>Tracheophyta</taxon>
        <taxon>Spermatophyta</taxon>
        <taxon>Magnoliopsida</taxon>
        <taxon>eudicotyledons</taxon>
        <taxon>Gunneridae</taxon>
        <taxon>Pentapetalae</taxon>
        <taxon>asterids</taxon>
        <taxon>lamiids</taxon>
        <taxon>Gentianales</taxon>
        <taxon>Rubiaceae</taxon>
        <taxon>Cinchonoideae</taxon>
        <taxon>Cinchoneae</taxon>
        <taxon>Cinchona</taxon>
    </lineage>
</organism>
<dbReference type="PANTHER" id="PTHR46323:SF2">
    <property type="entry name" value="BETA-GALACTOSIDASE"/>
    <property type="match status" value="1"/>
</dbReference>
<evidence type="ECO:0000256" key="6">
    <source>
        <dbReference type="SAM" id="Phobius"/>
    </source>
</evidence>
<comment type="caution">
    <text evidence="8">The sequence shown here is derived from an EMBL/GenBank/DDBJ whole genome shotgun (WGS) entry which is preliminary data.</text>
</comment>
<feature type="transmembrane region" description="Helical" evidence="6">
    <location>
        <begin position="493"/>
        <end position="510"/>
    </location>
</feature>
<dbReference type="AlphaFoldDB" id="A0ABD3B3P9"/>
<keyword evidence="4" id="KW-0378">Hydrolase</keyword>
<dbReference type="Gene3D" id="2.60.120.260">
    <property type="entry name" value="Galactose-binding domain-like"/>
    <property type="match status" value="1"/>
</dbReference>
<feature type="domain" description="Glycosyl hydrolases family 2 sugar binding" evidence="7">
    <location>
        <begin position="88"/>
        <end position="259"/>
    </location>
</feature>
<sequence length="521" mass="60134">MTSLIGQIVFPPSNGYKVWEDPSFFKWRKRDGHVPLHCHESVEGSLRYWYERNKVDIVVSKSAVWDDSAVSEALDCAAYWVKGLPFVTSLSGHWKFLLSQHPGSIPPNFWDSSFQDSTWTTIPVPSNWQMHGFDRPIYTNTTYPFPLNPPKVPEDNPCGCYRTYFLLPREWEGRRIFLHFEAVDSAFFAWVNGEPVGYSQDSRLPGEFEISGFCHPCGSGKRNSLAVQVMRWSDGSYLEDQDHWWLSGIHRDVLLLAKPKVFIADYFFKSILAEDTSYADLQVEVRIDYLNETPEENILARFTIDAALYDTGSWYSGNDNGHINLLSSIVAHLQLDSSQNRYLGFTGYMLKGKLLMPKLWSAEQEANDLNLCCLLFNLILLYSGGRRLRWRNGKEPRKNRSRQAGDIGLQIEEQKNDEYKFHVLLLCKKSGDGNLMEFTQSGRRFLRCVKYKVGGCQFWQWYDLEISANNIPDLLQTIDQKQICAFQLKTNKLRVALVISWILIVLVLWVKTNGDNEHVED</sequence>
<evidence type="ECO:0000256" key="3">
    <source>
        <dbReference type="ARBA" id="ARBA00012756"/>
    </source>
</evidence>
<dbReference type="GO" id="GO:0004565">
    <property type="term" value="F:beta-galactosidase activity"/>
    <property type="evidence" value="ECO:0007669"/>
    <property type="project" value="UniProtKB-EC"/>
</dbReference>